<evidence type="ECO:0000313" key="2">
    <source>
        <dbReference type="Proteomes" id="UP001348805"/>
    </source>
</evidence>
<sequence>MDSKQIGKLIYDLDLGKFNNKTKLFESNNKDNWWRDEESFNTIKYHPLNSNTNNLLYKEYEQEYLYEGLICSADPNKTKDILNRNAMGFIHDIRIVYNPLQIDMKTPVIDFFIYKEDYYDLEYGKLAYNELLTLINNLGYFVSGKKELSTIINIVIMPKFLYEVTDEIYKEDGILYHITPLQNKKKILQKGLIPKYKNYRLDNYPDRIYFYRSNQKNKLDLLCKNLSCDTCIKEWLILKINLKDKRSYKENDKSTMYRFFEDPKSQYGVFTYENIDPQCIEFYKEIKL</sequence>
<accession>A0ABZ0Z2J1</accession>
<organism evidence="1 2">
    <name type="scientific">phage Lak_Megaphage_RVC_AP3_GC26</name>
    <dbReference type="NCBI Taxonomy" id="3109225"/>
    <lineage>
        <taxon>Viruses</taxon>
        <taxon>Duplodnaviria</taxon>
        <taxon>Heunggongvirae</taxon>
        <taxon>Uroviricota</taxon>
        <taxon>Caudoviricetes</taxon>
        <taxon>Caudoviricetes code 15 clade</taxon>
    </lineage>
</organism>
<proteinExistence type="predicted"/>
<dbReference type="Proteomes" id="UP001348805">
    <property type="component" value="Segment"/>
</dbReference>
<name>A0ABZ0Z2J1_9CAUD</name>
<dbReference type="EMBL" id="OR769219">
    <property type="protein sequence ID" value="WQJ51240.1"/>
    <property type="molecule type" value="Genomic_DNA"/>
</dbReference>
<evidence type="ECO:0000313" key="1">
    <source>
        <dbReference type="EMBL" id="WQJ51240.1"/>
    </source>
</evidence>
<keyword evidence="2" id="KW-1185">Reference proteome</keyword>
<reference evidence="1 2" key="1">
    <citation type="submission" date="2023-11" db="EMBL/GenBank/DDBJ databases">
        <authorList>
            <person name="Cook R."/>
            <person name="Crisci M."/>
            <person name="Pye H."/>
            <person name="Adriaenssens E."/>
            <person name="Santini J."/>
        </authorList>
    </citation>
    <scope>NUCLEOTIDE SEQUENCE [LARGE SCALE GENOMIC DNA]</scope>
    <source>
        <strain evidence="1">Lak_Megaphage_RVC_AP3_GC26</strain>
    </source>
</reference>
<protein>
    <submittedName>
        <fullName evidence="1">Uncharacterized protein</fullName>
    </submittedName>
</protein>